<proteinExistence type="predicted"/>
<dbReference type="PANTHER" id="PTHR34236:SF1">
    <property type="entry name" value="DIMETHYL SULFOXIDE REDUCTASE TRANSCRIPTIONAL ACTIVATOR"/>
    <property type="match status" value="1"/>
</dbReference>
<evidence type="ECO:0000259" key="1">
    <source>
        <dbReference type="Pfam" id="PF04967"/>
    </source>
</evidence>
<accession>A0A2D6LQG3</accession>
<dbReference type="EMBL" id="NZBD01000016">
    <property type="protein sequence ID" value="MAG18405.1"/>
    <property type="molecule type" value="Genomic_DNA"/>
</dbReference>
<dbReference type="AlphaFoldDB" id="A0A2D6LQG3"/>
<dbReference type="PANTHER" id="PTHR34236">
    <property type="entry name" value="DIMETHYL SULFOXIDE REDUCTASE TRANSCRIPTIONAL ACTIVATOR"/>
    <property type="match status" value="1"/>
</dbReference>
<gene>
    <name evidence="2" type="ORF">CL944_02945</name>
</gene>
<comment type="caution">
    <text evidence="2">The sequence shown here is derived from an EMBL/GenBank/DDBJ whole genome shotgun (WGS) entry which is preliminary data.</text>
</comment>
<name>A0A2D6LQG3_9ARCH</name>
<dbReference type="Pfam" id="PF04967">
    <property type="entry name" value="HTH_10"/>
    <property type="match status" value="1"/>
</dbReference>
<protein>
    <recommendedName>
        <fullName evidence="1">HTH bat-type domain-containing protein</fullName>
    </recommendedName>
</protein>
<reference evidence="3" key="1">
    <citation type="submission" date="2017-09" db="EMBL/GenBank/DDBJ databases">
        <title>The Reconstruction of 2,631 Draft Metagenome-Assembled Genomes from the Global Oceans.</title>
        <authorList>
            <person name="Tully B.J."/>
            <person name="Graham E.D."/>
            <person name="Heidelberg J.F."/>
        </authorList>
    </citation>
    <scope>NUCLEOTIDE SEQUENCE [LARGE SCALE GENOMIC DNA]</scope>
</reference>
<evidence type="ECO:0000313" key="3">
    <source>
        <dbReference type="Proteomes" id="UP000226712"/>
    </source>
</evidence>
<evidence type="ECO:0000313" key="2">
    <source>
        <dbReference type="EMBL" id="MAG18405.1"/>
    </source>
</evidence>
<dbReference type="InterPro" id="IPR007050">
    <property type="entry name" value="HTH_bacterioopsin"/>
</dbReference>
<feature type="domain" description="HTH bat-type" evidence="1">
    <location>
        <begin position="161"/>
        <end position="212"/>
    </location>
</feature>
<dbReference type="Proteomes" id="UP000226712">
    <property type="component" value="Unassembled WGS sequence"/>
</dbReference>
<sequence length="222" mass="24946">MKEVTIGVYHQDCWGSGSAEKFENSVAVEKGPIIVTKAPNGESRVDCTMDVRFADNKERDSYLKYTKEHPLIKKSNVIYKTDARAIVAVGWEGSTSYGSVMNKDCVYTAPITQEKGGYETHTILTKKPKDLKNILNELESLGEVKIMKIKNNIETDNPYSLTNKQAQALRVARASGYYSWPRNIGLQELAESVGMSRRGFQENLRKAEAKVFPEFLNKEIGL</sequence>
<organism evidence="2 3">
    <name type="scientific">Candidatus Iainarchaeum sp</name>
    <dbReference type="NCBI Taxonomy" id="3101447"/>
    <lineage>
        <taxon>Archaea</taxon>
        <taxon>Candidatus Iainarchaeota</taxon>
        <taxon>Candidatus Iainarchaeia</taxon>
        <taxon>Candidatus Iainarchaeales</taxon>
        <taxon>Candidatus Iainarchaeaceae</taxon>
        <taxon>Candidatus Iainarchaeum</taxon>
    </lineage>
</organism>